<dbReference type="SMART" id="SM00355">
    <property type="entry name" value="ZnF_C2H2"/>
    <property type="match status" value="1"/>
</dbReference>
<evidence type="ECO:0000256" key="1">
    <source>
        <dbReference type="PROSITE-ProRule" id="PRU00042"/>
    </source>
</evidence>
<gene>
    <name evidence="4" type="ORF">LOD99_13052</name>
</gene>
<comment type="caution">
    <text evidence="4">The sequence shown here is derived from an EMBL/GenBank/DDBJ whole genome shotgun (WGS) entry which is preliminary data.</text>
</comment>
<evidence type="ECO:0000313" key="5">
    <source>
        <dbReference type="Proteomes" id="UP001165289"/>
    </source>
</evidence>
<feature type="region of interest" description="Disordered" evidence="2">
    <location>
        <begin position="85"/>
        <end position="109"/>
    </location>
</feature>
<evidence type="ECO:0000256" key="2">
    <source>
        <dbReference type="SAM" id="MobiDB-lite"/>
    </source>
</evidence>
<dbReference type="Proteomes" id="UP001165289">
    <property type="component" value="Unassembled WGS sequence"/>
</dbReference>
<feature type="region of interest" description="Disordered" evidence="2">
    <location>
        <begin position="145"/>
        <end position="164"/>
    </location>
</feature>
<name>A0AAV7JAQ8_9METZ</name>
<dbReference type="Gene3D" id="3.30.160.60">
    <property type="entry name" value="Classic Zinc Finger"/>
    <property type="match status" value="1"/>
</dbReference>
<keyword evidence="1" id="KW-0862">Zinc</keyword>
<proteinExistence type="predicted"/>
<protein>
    <recommendedName>
        <fullName evidence="3">C2H2-type domain-containing protein</fullName>
    </recommendedName>
</protein>
<dbReference type="GO" id="GO:0008270">
    <property type="term" value="F:zinc ion binding"/>
    <property type="evidence" value="ECO:0007669"/>
    <property type="project" value="UniProtKB-KW"/>
</dbReference>
<accession>A0AAV7JAQ8</accession>
<feature type="domain" description="C2H2-type" evidence="3">
    <location>
        <begin position="197"/>
        <end position="225"/>
    </location>
</feature>
<evidence type="ECO:0000259" key="3">
    <source>
        <dbReference type="PROSITE" id="PS50157"/>
    </source>
</evidence>
<organism evidence="4 5">
    <name type="scientific">Oopsacas minuta</name>
    <dbReference type="NCBI Taxonomy" id="111878"/>
    <lineage>
        <taxon>Eukaryota</taxon>
        <taxon>Metazoa</taxon>
        <taxon>Porifera</taxon>
        <taxon>Hexactinellida</taxon>
        <taxon>Hexasterophora</taxon>
        <taxon>Lyssacinosida</taxon>
        <taxon>Leucopsacidae</taxon>
        <taxon>Oopsacas</taxon>
    </lineage>
</organism>
<reference evidence="4 5" key="1">
    <citation type="journal article" date="2023" name="BMC Biol.">
        <title>The compact genome of the sponge Oopsacas minuta (Hexactinellida) is lacking key metazoan core genes.</title>
        <authorList>
            <person name="Santini S."/>
            <person name="Schenkelaars Q."/>
            <person name="Jourda C."/>
            <person name="Duchesne M."/>
            <person name="Belahbib H."/>
            <person name="Rocher C."/>
            <person name="Selva M."/>
            <person name="Riesgo A."/>
            <person name="Vervoort M."/>
            <person name="Leys S.P."/>
            <person name="Kodjabachian L."/>
            <person name="Le Bivic A."/>
            <person name="Borchiellini C."/>
            <person name="Claverie J.M."/>
            <person name="Renard E."/>
        </authorList>
    </citation>
    <scope>NUCLEOTIDE SEQUENCE [LARGE SCALE GENOMIC DNA]</scope>
    <source>
        <strain evidence="4">SPO-2</strain>
    </source>
</reference>
<dbReference type="PROSITE" id="PS00028">
    <property type="entry name" value="ZINC_FINGER_C2H2_1"/>
    <property type="match status" value="1"/>
</dbReference>
<sequence length="766" mass="87379">MCYPSVGQDKSFDVYPSLFYPHTPSFPQSWKKKTILHKKIEPLAFSNDITEIAEVQLSPEGVPILSGAESMGVFLNLPEVLNISSSSSEGEHNNTPKKRKFSKKNDKSARIRSPLLGKEGISKKTKPIKKLQPVLKKYNTIKSDTSTEPPIVRKRGRPRKYPIPTSNVADIIQKNIKPILSTNNPIDQKVKEKDIKLTCSECNALFSDKNNLKRHIRKIHQGKTALIAKDRSSFEDPKDKILIAWTPVDKTLCSVFSLEYIYRVKLRESNSFTYSSRITHEIIYFTDPVVTGYNGYVASANKSIMNIPSSNMQYTVSELQYIPLAYQPISLTSPLQYDTNALYRVRINSHTPELSGWYFSTEISQSSLFIHLSTLQPYYARVDSNNKCIVKTISTPHNEYVVDKIEKIYCLWKSENMQVNSTFEFDKVYKVSLVSKSTRICYISKRVCDKTVSLCISNRNFLGEIVNSDKNKIIPKCINTSSDPLPISKMESIYSHWIRVYTNETYNNNSLYRVNVRGNDGYLTYVLITTISLYELSLTPELYEFLPATQQELIGQIASPQLFQSTNKTCCIERLNFHWNKVDITDKRREFSLWKLYRVIPFNHTNQSPNRSILCTVISSHTLHFPDPYNKNNIGVVSISSKNIYGSTPRGPSSSSISVSYPLTAVDEISTSWSILPINYQCEFDVGYLYMAHIDLNGKSLSLLSLYVTPDLLLFDSPNEILSIGKLYYSNKSHIIYTDTSRPHDKDSNKLFSVVSLRYLTGVIET</sequence>
<evidence type="ECO:0000313" key="4">
    <source>
        <dbReference type="EMBL" id="KAI6645789.1"/>
    </source>
</evidence>
<dbReference type="AlphaFoldDB" id="A0AAV7JAQ8"/>
<dbReference type="PROSITE" id="PS50157">
    <property type="entry name" value="ZINC_FINGER_C2H2_2"/>
    <property type="match status" value="1"/>
</dbReference>
<keyword evidence="5" id="KW-1185">Reference proteome</keyword>
<dbReference type="EMBL" id="JAKMXF010000365">
    <property type="protein sequence ID" value="KAI6645789.1"/>
    <property type="molecule type" value="Genomic_DNA"/>
</dbReference>
<dbReference type="InterPro" id="IPR013087">
    <property type="entry name" value="Znf_C2H2_type"/>
</dbReference>
<keyword evidence="1" id="KW-0863">Zinc-finger</keyword>
<keyword evidence="1" id="KW-0479">Metal-binding</keyword>